<name>A0A2T2ZX58_9PEZI</name>
<dbReference type="Pfam" id="PF09362">
    <property type="entry name" value="DUF1996"/>
    <property type="match status" value="1"/>
</dbReference>
<accession>A0A2T2ZX58</accession>
<gene>
    <name evidence="2" type="ORF">BD289DRAFT_376197</name>
</gene>
<dbReference type="OrthoDB" id="74764at2759"/>
<dbReference type="Proteomes" id="UP000241462">
    <property type="component" value="Unassembled WGS sequence"/>
</dbReference>
<evidence type="ECO:0000313" key="2">
    <source>
        <dbReference type="EMBL" id="PSR78827.1"/>
    </source>
</evidence>
<protein>
    <recommendedName>
        <fullName evidence="1">DUF1996 domain-containing protein</fullName>
    </recommendedName>
</protein>
<dbReference type="PANTHER" id="PTHR43662:SF7">
    <property type="entry name" value="DUF1996 DOMAIN-CONTAINING PROTEIN"/>
    <property type="match status" value="1"/>
</dbReference>
<dbReference type="InParanoid" id="A0A2T2ZX58"/>
<proteinExistence type="predicted"/>
<organism evidence="2 3">
    <name type="scientific">Coniella lustricola</name>
    <dbReference type="NCBI Taxonomy" id="2025994"/>
    <lineage>
        <taxon>Eukaryota</taxon>
        <taxon>Fungi</taxon>
        <taxon>Dikarya</taxon>
        <taxon>Ascomycota</taxon>
        <taxon>Pezizomycotina</taxon>
        <taxon>Sordariomycetes</taxon>
        <taxon>Sordariomycetidae</taxon>
        <taxon>Diaporthales</taxon>
        <taxon>Schizoparmaceae</taxon>
        <taxon>Coniella</taxon>
    </lineage>
</organism>
<sequence length="498" mass="53514">MRFTQPAIATLALLSNPANAFWRMECRGVLGQARIDPLVDYGKTGAHVHEIFGGQTFDESSDYETLVASNCTSCAVTADKSAYWTPPPYFQDSTTGEYEVVANVGGMLPYYFLNSAPSGNQSISAFPPGFRMIAGSNTRRNYTVGNSSYESPDPPKSDWAALDQTSQTDLAQRAIGFNCLDYSKTAEGSLYRHFMPSKDYIDANCPDGLRFELMFPSCWDGTSLDSADHQSHVAYPDLVITGNCPDSHPVRLPGLFYETIWDMGSYTDRDGIFVISNGDPTGFGYHGDFIMGWDQTNFTLQDAVDTCTNLDGEIESCPLFTVISEDEQAQCTLDLPAAIAEEDVAGPVTSLPGDVPIYWGPAPAGAATSDSGTTTSSISMPTLSYSAGSTASVNGSVVPGNIFQVSPTTTTTAAIVTSAATATATADDSMVTMGTSTYTYTGASGDVTISVIVFEEAITWTTEVTTTTLFVEEPTAAARLRRDNVHAHQHRHLHGHKH</sequence>
<dbReference type="AlphaFoldDB" id="A0A2T2ZX58"/>
<reference evidence="2 3" key="1">
    <citation type="journal article" date="2018" name="Mycol. Prog.">
        <title>Coniella lustricola, a new species from submerged detritus.</title>
        <authorList>
            <person name="Raudabaugh D.B."/>
            <person name="Iturriaga T."/>
            <person name="Carver A."/>
            <person name="Mondo S."/>
            <person name="Pangilinan J."/>
            <person name="Lipzen A."/>
            <person name="He G."/>
            <person name="Amirebrahimi M."/>
            <person name="Grigoriev I.V."/>
            <person name="Miller A.N."/>
        </authorList>
    </citation>
    <scope>NUCLEOTIDE SEQUENCE [LARGE SCALE GENOMIC DNA]</scope>
    <source>
        <strain evidence="2 3">B22-T-1</strain>
    </source>
</reference>
<evidence type="ECO:0000259" key="1">
    <source>
        <dbReference type="Pfam" id="PF09362"/>
    </source>
</evidence>
<evidence type="ECO:0000313" key="3">
    <source>
        <dbReference type="Proteomes" id="UP000241462"/>
    </source>
</evidence>
<dbReference type="EMBL" id="KZ678590">
    <property type="protein sequence ID" value="PSR78827.1"/>
    <property type="molecule type" value="Genomic_DNA"/>
</dbReference>
<keyword evidence="3" id="KW-1185">Reference proteome</keyword>
<dbReference type="STRING" id="2025994.A0A2T2ZX58"/>
<feature type="domain" description="DUF1996" evidence="1">
    <location>
        <begin position="36"/>
        <end position="293"/>
    </location>
</feature>
<dbReference type="InterPro" id="IPR018535">
    <property type="entry name" value="DUF1996"/>
</dbReference>
<dbReference type="PANTHER" id="PTHR43662">
    <property type="match status" value="1"/>
</dbReference>